<dbReference type="NCBIfam" id="NF001095">
    <property type="entry name" value="PRK00124.1"/>
    <property type="match status" value="1"/>
</dbReference>
<dbReference type="PANTHER" id="PTHR35146:SF1">
    <property type="entry name" value="UPF0178 PROTEIN YAII"/>
    <property type="match status" value="1"/>
</dbReference>
<dbReference type="CDD" id="cd18720">
    <property type="entry name" value="PIN_YqxD-like"/>
    <property type="match status" value="1"/>
</dbReference>
<sequence length="156" mass="16801">MTNETSRPSEIFVDADACPVKAEINRVAERHGMVTHVVSNSGFRPSGNPLIRNVVVSDKFDAADDWIVERVQPGDIVITADIQLADRCIKAGAQVLGMTGKPFTENSIGTALAMRELSSQLRDMGEIKGGGPGFSAADRSRFLNALEAMVQKAKRS</sequence>
<dbReference type="Proteomes" id="UP001271769">
    <property type="component" value="Unassembled WGS sequence"/>
</dbReference>
<dbReference type="HAMAP" id="MF_00489">
    <property type="entry name" value="UPF0178"/>
    <property type="match status" value="1"/>
</dbReference>
<evidence type="ECO:0000256" key="1">
    <source>
        <dbReference type="ARBA" id="ARBA00008522"/>
    </source>
</evidence>
<gene>
    <name evidence="3" type="ORF">SMD31_15775</name>
</gene>
<comment type="similarity">
    <text evidence="1 2">Belongs to the UPF0178 family.</text>
</comment>
<protein>
    <recommendedName>
        <fullName evidence="2">UPF0178 protein SMD31_15775</fullName>
    </recommendedName>
</protein>
<proteinExistence type="inferred from homology"/>
<dbReference type="PANTHER" id="PTHR35146">
    <property type="entry name" value="UPF0178 PROTEIN YAII"/>
    <property type="match status" value="1"/>
</dbReference>
<dbReference type="EMBL" id="JAXCLX010000003">
    <property type="protein sequence ID" value="MDY0873398.1"/>
    <property type="molecule type" value="Genomic_DNA"/>
</dbReference>
<dbReference type="InterPro" id="IPR003791">
    <property type="entry name" value="UPF0178"/>
</dbReference>
<name>A0ABU5E1E0_9PROT</name>
<evidence type="ECO:0000256" key="2">
    <source>
        <dbReference type="HAMAP-Rule" id="MF_00489"/>
    </source>
</evidence>
<evidence type="ECO:0000313" key="4">
    <source>
        <dbReference type="Proteomes" id="UP001271769"/>
    </source>
</evidence>
<dbReference type="RefSeq" id="WP_320501874.1">
    <property type="nucleotide sequence ID" value="NZ_JAXCLX010000003.1"/>
</dbReference>
<dbReference type="Pfam" id="PF02639">
    <property type="entry name" value="DUF188"/>
    <property type="match status" value="1"/>
</dbReference>
<reference evidence="3 4" key="1">
    <citation type="journal article" date="2013" name="Antonie Van Leeuwenhoek">
        <title>Dongia rigui sp. nov., isolated from freshwater of a large wetland in Korea.</title>
        <authorList>
            <person name="Baik K.S."/>
            <person name="Hwang Y.M."/>
            <person name="Choi J.S."/>
            <person name="Kwon J."/>
            <person name="Seong C.N."/>
        </authorList>
    </citation>
    <scope>NUCLEOTIDE SEQUENCE [LARGE SCALE GENOMIC DNA]</scope>
    <source>
        <strain evidence="3 4">04SU4-P</strain>
    </source>
</reference>
<comment type="caution">
    <text evidence="3">The sequence shown here is derived from an EMBL/GenBank/DDBJ whole genome shotgun (WGS) entry which is preliminary data.</text>
</comment>
<organism evidence="3 4">
    <name type="scientific">Dongia rigui</name>
    <dbReference type="NCBI Taxonomy" id="940149"/>
    <lineage>
        <taxon>Bacteria</taxon>
        <taxon>Pseudomonadati</taxon>
        <taxon>Pseudomonadota</taxon>
        <taxon>Alphaproteobacteria</taxon>
        <taxon>Rhodospirillales</taxon>
        <taxon>Dongiaceae</taxon>
        <taxon>Dongia</taxon>
    </lineage>
</organism>
<evidence type="ECO:0000313" key="3">
    <source>
        <dbReference type="EMBL" id="MDY0873398.1"/>
    </source>
</evidence>
<accession>A0ABU5E1E0</accession>
<keyword evidence="4" id="KW-1185">Reference proteome</keyword>